<feature type="binding site" evidence="7">
    <location>
        <position position="6"/>
    </location>
    <ligand>
        <name>substrate</name>
    </ligand>
</feature>
<dbReference type="InterPro" id="IPR023419">
    <property type="entry name" value="Transthyretin_CS"/>
</dbReference>
<comment type="function">
    <text evidence="2">Catalyzes the hydrolysis of 5-hydroxyisourate (HIU) to 2-oxo-4-hydroxy-4-carboxy-5-ureidoimidazoline (OHCU).</text>
</comment>
<dbReference type="InterPro" id="IPR014306">
    <property type="entry name" value="Hydroxyisourate_hydrolase"/>
</dbReference>
<dbReference type="NCBIfam" id="TIGR02962">
    <property type="entry name" value="hdxy_isourate"/>
    <property type="match status" value="1"/>
</dbReference>
<sequence>MGLSTHVLDTMNGCPAAGMAVELFSTEGDKATLIKSLVLNHDGRTDAPLFDNNTLKVGTYRLTFDVAAYFKARGVQLPEPSFLNKVSLDFGVANVEQHYHVPLLVSPWSYSTYRGS</sequence>
<comment type="subunit">
    <text evidence="4 8">Homotetramer.</text>
</comment>
<dbReference type="PANTHER" id="PTHR10395:SF7">
    <property type="entry name" value="5-HYDROXYISOURATE HYDROLASE"/>
    <property type="match status" value="1"/>
</dbReference>
<dbReference type="Gene3D" id="2.60.40.180">
    <property type="entry name" value="Transthyretin/hydroxyisourate hydrolase domain"/>
    <property type="match status" value="1"/>
</dbReference>
<keyword evidence="6 8" id="KW-0378">Hydrolase</keyword>
<evidence type="ECO:0000256" key="3">
    <source>
        <dbReference type="ARBA" id="ARBA00009850"/>
    </source>
</evidence>
<dbReference type="EMBL" id="CP006704">
    <property type="protein sequence ID" value="AIJ48412.1"/>
    <property type="molecule type" value="Genomic_DNA"/>
</dbReference>
<dbReference type="GO" id="GO:0033971">
    <property type="term" value="F:hydroxyisourate hydrolase activity"/>
    <property type="evidence" value="ECO:0007669"/>
    <property type="project" value="UniProtKB-EC"/>
</dbReference>
<evidence type="ECO:0000256" key="6">
    <source>
        <dbReference type="ARBA" id="ARBA00022801"/>
    </source>
</evidence>
<dbReference type="PANTHER" id="PTHR10395">
    <property type="entry name" value="URICASE AND TRANSTHYRETIN-RELATED"/>
    <property type="match status" value="1"/>
</dbReference>
<dbReference type="KEGG" id="ctes:O987_21615"/>
<proteinExistence type="inferred from homology"/>
<dbReference type="FunFam" id="2.60.40.180:FF:000005">
    <property type="entry name" value="5-hydroxyisourate hydrolase"/>
    <property type="match status" value="1"/>
</dbReference>
<evidence type="ECO:0000256" key="1">
    <source>
        <dbReference type="ARBA" id="ARBA00001043"/>
    </source>
</evidence>
<dbReference type="GeneID" id="69561452"/>
<feature type="binding site" evidence="7">
    <location>
        <position position="44"/>
    </location>
    <ligand>
        <name>substrate</name>
    </ligand>
</feature>
<dbReference type="CDD" id="cd05822">
    <property type="entry name" value="TLP_HIUase"/>
    <property type="match status" value="1"/>
</dbReference>
<dbReference type="Proteomes" id="UP000028782">
    <property type="component" value="Chromosome"/>
</dbReference>
<name>A0A076PYC8_COMTE</name>
<feature type="binding site" evidence="7">
    <location>
        <position position="113"/>
    </location>
    <ligand>
        <name>substrate</name>
    </ligand>
</feature>
<dbReference type="PROSITE" id="PS00769">
    <property type="entry name" value="TRANSTHYRETIN_2"/>
    <property type="match status" value="1"/>
</dbReference>
<organism evidence="10 11">
    <name type="scientific">Comamonas testosteroni TK102</name>
    <dbReference type="NCBI Taxonomy" id="1392005"/>
    <lineage>
        <taxon>Bacteria</taxon>
        <taxon>Pseudomonadati</taxon>
        <taxon>Pseudomonadota</taxon>
        <taxon>Betaproteobacteria</taxon>
        <taxon>Burkholderiales</taxon>
        <taxon>Comamonadaceae</taxon>
        <taxon>Comamonas</taxon>
    </lineage>
</organism>
<reference evidence="10 11" key="1">
    <citation type="journal article" date="2014" name="Genome Announc.">
        <title>Complete Genome Sequence of Polychlorinated Biphenyl Degrader Comamonas testosteroni TK102 (NBRC 109938).</title>
        <authorList>
            <person name="Fukuda K."/>
            <person name="Hosoyama A."/>
            <person name="Tsuchikane K."/>
            <person name="Ohji S."/>
            <person name="Yamazoe A."/>
            <person name="Fujita N."/>
            <person name="Shintani M."/>
            <person name="Kimbara K."/>
        </authorList>
    </citation>
    <scope>NUCLEOTIDE SEQUENCE [LARGE SCALE GENOMIC DNA]</scope>
    <source>
        <strain evidence="10">TK102</strain>
    </source>
</reference>
<feature type="domain" description="Transthyretin/hydroxyisourate hydrolase" evidence="9">
    <location>
        <begin position="3"/>
        <end position="115"/>
    </location>
</feature>
<evidence type="ECO:0000313" key="11">
    <source>
        <dbReference type="Proteomes" id="UP000028782"/>
    </source>
</evidence>
<dbReference type="PROSITE" id="PS00768">
    <property type="entry name" value="TRANSTHYRETIN_1"/>
    <property type="match status" value="1"/>
</dbReference>
<dbReference type="HOGENOM" id="CLU_115536_1_1_4"/>
<dbReference type="SUPFAM" id="SSF49472">
    <property type="entry name" value="Transthyretin (synonym: prealbumin)"/>
    <property type="match status" value="1"/>
</dbReference>
<evidence type="ECO:0000256" key="4">
    <source>
        <dbReference type="ARBA" id="ARBA00011881"/>
    </source>
</evidence>
<evidence type="ECO:0000313" key="10">
    <source>
        <dbReference type="EMBL" id="AIJ48412.1"/>
    </source>
</evidence>
<evidence type="ECO:0000259" key="9">
    <source>
        <dbReference type="Pfam" id="PF00576"/>
    </source>
</evidence>
<evidence type="ECO:0000256" key="5">
    <source>
        <dbReference type="ARBA" id="ARBA00022631"/>
    </source>
</evidence>
<dbReference type="InterPro" id="IPR023418">
    <property type="entry name" value="Thyroxine_BS"/>
</dbReference>
<gene>
    <name evidence="10" type="ORF">O987_21615</name>
</gene>
<dbReference type="InterPro" id="IPR023416">
    <property type="entry name" value="Transthyretin/HIU_hydrolase_d"/>
</dbReference>
<accession>A0A076PYC8</accession>
<keyword evidence="5 8" id="KW-0659">Purine metabolism</keyword>
<dbReference type="Pfam" id="PF00576">
    <property type="entry name" value="Transthyretin"/>
    <property type="match status" value="1"/>
</dbReference>
<dbReference type="PRINTS" id="PR00189">
    <property type="entry name" value="TRNSTHYRETIN"/>
</dbReference>
<dbReference type="GO" id="GO:0006144">
    <property type="term" value="P:purine nucleobase metabolic process"/>
    <property type="evidence" value="ECO:0007669"/>
    <property type="project" value="UniProtKB-KW"/>
</dbReference>
<evidence type="ECO:0000256" key="2">
    <source>
        <dbReference type="ARBA" id="ARBA00002704"/>
    </source>
</evidence>
<evidence type="ECO:0000256" key="7">
    <source>
        <dbReference type="PIRSR" id="PIRSR600895-51"/>
    </source>
</evidence>
<evidence type="ECO:0000256" key="8">
    <source>
        <dbReference type="RuleBase" id="RU361270"/>
    </source>
</evidence>
<comment type="similarity">
    <text evidence="3 8">Belongs to the transthyretin family. 5-hydroxyisourate hydrolase subfamily.</text>
</comment>
<dbReference type="RefSeq" id="WP_003070903.1">
    <property type="nucleotide sequence ID" value="NZ_CP006704.1"/>
</dbReference>
<dbReference type="InterPro" id="IPR036817">
    <property type="entry name" value="Transthyretin/HIU_hydrolase_sf"/>
</dbReference>
<dbReference type="AlphaFoldDB" id="A0A076PYC8"/>
<dbReference type="InterPro" id="IPR000895">
    <property type="entry name" value="Transthyretin/HIU_hydrolase"/>
</dbReference>
<comment type="catalytic activity">
    <reaction evidence="1 8">
        <text>5-hydroxyisourate + H2O = 5-hydroxy-2-oxo-4-ureido-2,5-dihydro-1H-imidazole-5-carboxylate + H(+)</text>
        <dbReference type="Rhea" id="RHEA:23736"/>
        <dbReference type="ChEBI" id="CHEBI:15377"/>
        <dbReference type="ChEBI" id="CHEBI:15378"/>
        <dbReference type="ChEBI" id="CHEBI:18072"/>
        <dbReference type="ChEBI" id="CHEBI:58639"/>
        <dbReference type="EC" id="3.5.2.17"/>
    </reaction>
</comment>
<protein>
    <recommendedName>
        <fullName evidence="8">5-hydroxyisourate hydrolase</fullName>
        <shortName evidence="8">HIU hydrolase</shortName>
        <shortName evidence="8">HIUHase</shortName>
        <ecNumber evidence="8">3.5.2.17</ecNumber>
    </recommendedName>
</protein>
<dbReference type="EC" id="3.5.2.17" evidence="8"/>